<sequence>MAVVTGLIVNEWVTNALQHAFDGGPGQISIDVAMHSDRLRVTVVDDGGADKGPVSGQGGNLMMSLAKAMRAEVTITYQAGTRCTLMIPIDAES</sequence>
<keyword evidence="5" id="KW-0547">Nucleotide-binding</keyword>
<dbReference type="Gene3D" id="3.30.565.10">
    <property type="entry name" value="Histidine kinase-like ATPase, C-terminal domain"/>
    <property type="match status" value="1"/>
</dbReference>
<proteinExistence type="predicted"/>
<reference evidence="10" key="1">
    <citation type="submission" date="2020-12" db="EMBL/GenBank/DDBJ databases">
        <title>Hymenobacter sp.</title>
        <authorList>
            <person name="Kim M.K."/>
        </authorList>
    </citation>
    <scope>NUCLEOTIDE SEQUENCE [LARGE SCALE GENOMIC DNA]</scope>
    <source>
        <strain evidence="10">BT553</strain>
    </source>
</reference>
<evidence type="ECO:0000259" key="8">
    <source>
        <dbReference type="Pfam" id="PF02518"/>
    </source>
</evidence>
<keyword evidence="10" id="KW-1185">Reference proteome</keyword>
<dbReference type="InterPro" id="IPR003594">
    <property type="entry name" value="HATPase_dom"/>
</dbReference>
<keyword evidence="6 9" id="KW-0418">Kinase</keyword>
<protein>
    <recommendedName>
        <fullName evidence="2">histidine kinase</fullName>
        <ecNumber evidence="2">2.7.13.3</ecNumber>
    </recommendedName>
</protein>
<keyword evidence="4" id="KW-0808">Transferase</keyword>
<dbReference type="EMBL" id="JAELXS010000013">
    <property type="protein sequence ID" value="MBJ6123456.1"/>
    <property type="molecule type" value="Genomic_DNA"/>
</dbReference>
<dbReference type="PANTHER" id="PTHR41523:SF7">
    <property type="entry name" value="HISTIDINE KINASE"/>
    <property type="match status" value="1"/>
</dbReference>
<dbReference type="Pfam" id="PF02518">
    <property type="entry name" value="HATPase_c"/>
    <property type="match status" value="1"/>
</dbReference>
<evidence type="ECO:0000256" key="2">
    <source>
        <dbReference type="ARBA" id="ARBA00012438"/>
    </source>
</evidence>
<keyword evidence="3" id="KW-0597">Phosphoprotein</keyword>
<name>A0ABS0XTU0_9SPHN</name>
<evidence type="ECO:0000313" key="9">
    <source>
        <dbReference type="EMBL" id="MBJ6123456.1"/>
    </source>
</evidence>
<feature type="domain" description="Histidine kinase/HSP90-like ATPase" evidence="8">
    <location>
        <begin position="8"/>
        <end position="89"/>
    </location>
</feature>
<organism evidence="9 10">
    <name type="scientific">Sphingomonas mollis</name>
    <dbReference type="NCBI Taxonomy" id="2795726"/>
    <lineage>
        <taxon>Bacteria</taxon>
        <taxon>Pseudomonadati</taxon>
        <taxon>Pseudomonadota</taxon>
        <taxon>Alphaproteobacteria</taxon>
        <taxon>Sphingomonadales</taxon>
        <taxon>Sphingomonadaceae</taxon>
        <taxon>Sphingomonas</taxon>
    </lineage>
</organism>
<keyword evidence="7" id="KW-0067">ATP-binding</keyword>
<evidence type="ECO:0000256" key="7">
    <source>
        <dbReference type="ARBA" id="ARBA00022840"/>
    </source>
</evidence>
<dbReference type="PANTHER" id="PTHR41523">
    <property type="entry name" value="TWO-COMPONENT SYSTEM SENSOR PROTEIN"/>
    <property type="match status" value="1"/>
</dbReference>
<dbReference type="EC" id="2.7.13.3" evidence="2"/>
<evidence type="ECO:0000256" key="1">
    <source>
        <dbReference type="ARBA" id="ARBA00000085"/>
    </source>
</evidence>
<dbReference type="SUPFAM" id="SSF55874">
    <property type="entry name" value="ATPase domain of HSP90 chaperone/DNA topoisomerase II/histidine kinase"/>
    <property type="match status" value="1"/>
</dbReference>
<accession>A0ABS0XTU0</accession>
<evidence type="ECO:0000256" key="6">
    <source>
        <dbReference type="ARBA" id="ARBA00022777"/>
    </source>
</evidence>
<dbReference type="RefSeq" id="WP_233151137.1">
    <property type="nucleotide sequence ID" value="NZ_JAELXS010000013.1"/>
</dbReference>
<comment type="catalytic activity">
    <reaction evidence="1">
        <text>ATP + protein L-histidine = ADP + protein N-phospho-L-histidine.</text>
        <dbReference type="EC" id="2.7.13.3"/>
    </reaction>
</comment>
<dbReference type="InterPro" id="IPR036890">
    <property type="entry name" value="HATPase_C_sf"/>
</dbReference>
<comment type="caution">
    <text evidence="9">The sequence shown here is derived from an EMBL/GenBank/DDBJ whole genome shotgun (WGS) entry which is preliminary data.</text>
</comment>
<dbReference type="Proteomes" id="UP000640426">
    <property type="component" value="Unassembled WGS sequence"/>
</dbReference>
<evidence type="ECO:0000256" key="5">
    <source>
        <dbReference type="ARBA" id="ARBA00022741"/>
    </source>
</evidence>
<evidence type="ECO:0000313" key="10">
    <source>
        <dbReference type="Proteomes" id="UP000640426"/>
    </source>
</evidence>
<gene>
    <name evidence="9" type="ORF">JAO74_16845</name>
</gene>
<evidence type="ECO:0000256" key="3">
    <source>
        <dbReference type="ARBA" id="ARBA00022553"/>
    </source>
</evidence>
<dbReference type="GO" id="GO:0016301">
    <property type="term" value="F:kinase activity"/>
    <property type="evidence" value="ECO:0007669"/>
    <property type="project" value="UniProtKB-KW"/>
</dbReference>
<evidence type="ECO:0000256" key="4">
    <source>
        <dbReference type="ARBA" id="ARBA00022679"/>
    </source>
</evidence>